<gene>
    <name evidence="3" type="primary">Aste57867_3792</name>
    <name evidence="2" type="ORF">As57867_003781</name>
    <name evidence="3" type="ORF">ASTE57867_3792</name>
</gene>
<dbReference type="AlphaFoldDB" id="A0A485KBC8"/>
<evidence type="ECO:0000313" key="4">
    <source>
        <dbReference type="Proteomes" id="UP000332933"/>
    </source>
</evidence>
<feature type="region of interest" description="Disordered" evidence="1">
    <location>
        <begin position="1"/>
        <end position="47"/>
    </location>
</feature>
<reference evidence="3 4" key="1">
    <citation type="submission" date="2019-03" db="EMBL/GenBank/DDBJ databases">
        <authorList>
            <person name="Gaulin E."/>
            <person name="Dumas B."/>
        </authorList>
    </citation>
    <scope>NUCLEOTIDE SEQUENCE [LARGE SCALE GENOMIC DNA]</scope>
    <source>
        <strain evidence="3">CBS 568.67</strain>
    </source>
</reference>
<dbReference type="Proteomes" id="UP000332933">
    <property type="component" value="Unassembled WGS sequence"/>
</dbReference>
<proteinExistence type="predicted"/>
<evidence type="ECO:0000256" key="1">
    <source>
        <dbReference type="SAM" id="MobiDB-lite"/>
    </source>
</evidence>
<name>A0A485KBC8_9STRA</name>
<dbReference type="EMBL" id="VJMH01000746">
    <property type="protein sequence ID" value="KAF0714598.1"/>
    <property type="molecule type" value="Genomic_DNA"/>
</dbReference>
<reference evidence="2" key="2">
    <citation type="submission" date="2019-06" db="EMBL/GenBank/DDBJ databases">
        <title>Genomics analysis of Aphanomyces spp. identifies a new class of oomycete effector associated with host adaptation.</title>
        <authorList>
            <person name="Gaulin E."/>
        </authorList>
    </citation>
    <scope>NUCLEOTIDE SEQUENCE</scope>
    <source>
        <strain evidence="2">CBS 578.67</strain>
    </source>
</reference>
<sequence>MTAIPSGNAAATSPDKHRHHHDGGGNDNNTTQSSSAKNVKARMQSKKDIQDGLRMVLKSTIELTAILQEQLYELQHKGWNCAVVEPHHRHPHHHTVDQS</sequence>
<evidence type="ECO:0000313" key="2">
    <source>
        <dbReference type="EMBL" id="KAF0714598.1"/>
    </source>
</evidence>
<dbReference type="OrthoDB" id="74175at2759"/>
<protein>
    <submittedName>
        <fullName evidence="3">Aste57867_3792 protein</fullName>
    </submittedName>
</protein>
<keyword evidence="4" id="KW-1185">Reference proteome</keyword>
<dbReference type="EMBL" id="CAADRA010000746">
    <property type="protein sequence ID" value="VFT80942.1"/>
    <property type="molecule type" value="Genomic_DNA"/>
</dbReference>
<evidence type="ECO:0000313" key="3">
    <source>
        <dbReference type="EMBL" id="VFT80942.1"/>
    </source>
</evidence>
<organism evidence="3 4">
    <name type="scientific">Aphanomyces stellatus</name>
    <dbReference type="NCBI Taxonomy" id="120398"/>
    <lineage>
        <taxon>Eukaryota</taxon>
        <taxon>Sar</taxon>
        <taxon>Stramenopiles</taxon>
        <taxon>Oomycota</taxon>
        <taxon>Saprolegniomycetes</taxon>
        <taxon>Saprolegniales</taxon>
        <taxon>Verrucalvaceae</taxon>
        <taxon>Aphanomyces</taxon>
    </lineage>
</organism>
<accession>A0A485KBC8</accession>